<organism evidence="2">
    <name type="scientific">marine sediment metagenome</name>
    <dbReference type="NCBI Taxonomy" id="412755"/>
    <lineage>
        <taxon>unclassified sequences</taxon>
        <taxon>metagenomes</taxon>
        <taxon>ecological metagenomes</taxon>
    </lineage>
</organism>
<evidence type="ECO:0000313" key="2">
    <source>
        <dbReference type="EMBL" id="GAG07349.1"/>
    </source>
</evidence>
<accession>X0UNJ6</accession>
<gene>
    <name evidence="2" type="ORF">S01H1_44435</name>
</gene>
<dbReference type="AlphaFoldDB" id="X0UNJ6"/>
<reference evidence="2" key="1">
    <citation type="journal article" date="2014" name="Front. Microbiol.">
        <title>High frequency of phylogenetically diverse reductive dehalogenase-homologous genes in deep subseafloor sedimentary metagenomes.</title>
        <authorList>
            <person name="Kawai M."/>
            <person name="Futagami T."/>
            <person name="Toyoda A."/>
            <person name="Takaki Y."/>
            <person name="Nishi S."/>
            <person name="Hori S."/>
            <person name="Arai W."/>
            <person name="Tsubouchi T."/>
            <person name="Morono Y."/>
            <person name="Uchiyama I."/>
            <person name="Ito T."/>
            <person name="Fujiyama A."/>
            <person name="Inagaki F."/>
            <person name="Takami H."/>
        </authorList>
    </citation>
    <scope>NUCLEOTIDE SEQUENCE</scope>
    <source>
        <strain evidence="2">Expedition CK06-06</strain>
    </source>
</reference>
<feature type="non-terminal residue" evidence="2">
    <location>
        <position position="1"/>
    </location>
</feature>
<name>X0UNJ6_9ZZZZ</name>
<proteinExistence type="predicted"/>
<protein>
    <submittedName>
        <fullName evidence="2">Uncharacterized protein</fullName>
    </submittedName>
</protein>
<sequence>RKGPYFTRNASELRVAKRFQNTNIFIETNLGADQIVKICFRMLDVLGYPASDLRIEARGETSGGRAPRTFDATQRPAG</sequence>
<comment type="caution">
    <text evidence="2">The sequence shown here is derived from an EMBL/GenBank/DDBJ whole genome shotgun (WGS) entry which is preliminary data.</text>
</comment>
<dbReference type="EMBL" id="BARS01028344">
    <property type="protein sequence ID" value="GAG07349.1"/>
    <property type="molecule type" value="Genomic_DNA"/>
</dbReference>
<evidence type="ECO:0000256" key="1">
    <source>
        <dbReference type="SAM" id="MobiDB-lite"/>
    </source>
</evidence>
<feature type="region of interest" description="Disordered" evidence="1">
    <location>
        <begin position="58"/>
        <end position="78"/>
    </location>
</feature>